<accession>A0A1W6BZB2</accession>
<dbReference type="EMBL" id="CP020867">
    <property type="protein sequence ID" value="ARJ57443.1"/>
    <property type="molecule type" value="Genomic_DNA"/>
</dbReference>
<dbReference type="KEGG" id="ccun:CCUN_1882"/>
<protein>
    <submittedName>
        <fullName evidence="1">Uncharacterized protein</fullName>
    </submittedName>
</protein>
<dbReference type="STRING" id="1121267.CCUN_1882"/>
<evidence type="ECO:0000313" key="1">
    <source>
        <dbReference type="EMBL" id="ARJ57443.1"/>
    </source>
</evidence>
<organism evidence="1 2">
    <name type="scientific">Campylobacter cuniculorum DSM 23162 = LMG 24588</name>
    <dbReference type="NCBI Taxonomy" id="1121267"/>
    <lineage>
        <taxon>Bacteria</taxon>
        <taxon>Pseudomonadati</taxon>
        <taxon>Campylobacterota</taxon>
        <taxon>Epsilonproteobacteria</taxon>
        <taxon>Campylobacterales</taxon>
        <taxon>Campylobacteraceae</taxon>
        <taxon>Campylobacter</taxon>
    </lineage>
</organism>
<sequence>MQKILILLVFFDYPYFFLSCDLAPNFINSFNIIKQIKLFTQEDSKPMSSKYKHCLPHS</sequence>
<proteinExistence type="predicted"/>
<reference evidence="1 2" key="1">
    <citation type="submission" date="2017-04" db="EMBL/GenBank/DDBJ databases">
        <title>Complete genome sequence of the Campylobacter cuniculorum type strain LMG24588.</title>
        <authorList>
            <person name="Miller W.G."/>
            <person name="Yee E."/>
            <person name="Revez J."/>
            <person name="Bono J.L."/>
            <person name="Rossi M."/>
        </authorList>
    </citation>
    <scope>NUCLEOTIDE SEQUENCE [LARGE SCALE GENOMIC DNA]</scope>
    <source>
        <strain evidence="1 2">LMG 24588</strain>
    </source>
</reference>
<evidence type="ECO:0000313" key="2">
    <source>
        <dbReference type="Proteomes" id="UP000192902"/>
    </source>
</evidence>
<dbReference type="AlphaFoldDB" id="A0A1W6BZB2"/>
<name>A0A1W6BZB2_9BACT</name>
<gene>
    <name evidence="1" type="ORF">CCUN_1882</name>
</gene>
<dbReference type="Proteomes" id="UP000192902">
    <property type="component" value="Chromosome"/>
</dbReference>